<dbReference type="EMBL" id="CP004885">
    <property type="protein sequence ID" value="AGX86314.1"/>
    <property type="molecule type" value="Genomic_DNA"/>
</dbReference>
<feature type="domain" description="SCP2" evidence="2">
    <location>
        <begin position="40"/>
        <end position="136"/>
    </location>
</feature>
<dbReference type="KEGG" id="cbx:Cenrod_0183"/>
<dbReference type="eggNOG" id="COG3154">
    <property type="taxonomic scope" value="Bacteria"/>
</dbReference>
<dbReference type="InterPro" id="IPR016830">
    <property type="entry name" value="UbiT"/>
</dbReference>
<proteinExistence type="inferred from homology"/>
<protein>
    <recommendedName>
        <fullName evidence="1">Ubiquinone biosynthesis accessory factor UbiT</fullName>
    </recommendedName>
</protein>
<dbReference type="PATRIC" id="fig|946483.4.peg.183"/>
<dbReference type="Pfam" id="PF02036">
    <property type="entry name" value="SCP2"/>
    <property type="match status" value="1"/>
</dbReference>
<evidence type="ECO:0000259" key="2">
    <source>
        <dbReference type="Pfam" id="PF02036"/>
    </source>
</evidence>
<dbReference type="Gene3D" id="3.30.1050.10">
    <property type="entry name" value="SCP2 sterol-binding domain"/>
    <property type="match status" value="1"/>
</dbReference>
<dbReference type="InterPro" id="IPR036527">
    <property type="entry name" value="SCP2_sterol-bd_dom_sf"/>
</dbReference>
<comment type="pathway">
    <text evidence="1">Cofactor biosynthesis; ubiquinone biosynthesis.</text>
</comment>
<keyword evidence="1" id="KW-0831">Ubiquinone biosynthesis</keyword>
<dbReference type="Proteomes" id="UP000017184">
    <property type="component" value="Chromosome"/>
</dbReference>
<dbReference type="AlphaFoldDB" id="U5N7Y7"/>
<comment type="similarity">
    <text evidence="1">Belongs to the UbiT family.</text>
</comment>
<dbReference type="OrthoDB" id="5292463at2"/>
<organism evidence="3 4">
    <name type="scientific">Candidatus Symbiobacter mobilis CR</name>
    <dbReference type="NCBI Taxonomy" id="946483"/>
    <lineage>
        <taxon>Bacteria</taxon>
        <taxon>Pseudomonadati</taxon>
        <taxon>Pseudomonadota</taxon>
        <taxon>Betaproteobacteria</taxon>
        <taxon>Burkholderiales</taxon>
        <taxon>Comamonadaceae</taxon>
    </lineage>
</organism>
<keyword evidence="4" id="KW-1185">Reference proteome</keyword>
<dbReference type="HOGENOM" id="CLU_111894_0_0_4"/>
<sequence length="161" mass="18353">MFPSPSFLRLPDFLIPTPLGKILGVFPTYPGTLFLVTALNTVLARHLPRDVTQALQGRPLRIGVDDARWVFDFQWLDHRFVPCPAGGKVDLTIRASLGHFLQLALRQEDPDTLFFRRHLSMEGDTELGLLVKNTLDALDLPLWRPQWSPRHCMPCEAKHPH</sequence>
<dbReference type="HAMAP" id="MF_02231">
    <property type="entry name" value="UbiT"/>
    <property type="match status" value="1"/>
</dbReference>
<dbReference type="RefSeq" id="WP_022771137.1">
    <property type="nucleotide sequence ID" value="NC_022576.1"/>
</dbReference>
<evidence type="ECO:0000313" key="4">
    <source>
        <dbReference type="Proteomes" id="UP000017184"/>
    </source>
</evidence>
<comment type="function">
    <text evidence="1">Required for O(2)-independent ubiquinone (coenzyme Q) biosynthesis. Likely functions as an accessory factor.</text>
</comment>
<name>U5N7Y7_9BURK</name>
<gene>
    <name evidence="1" type="primary">ubiT</name>
    <name evidence="3" type="ORF">Cenrod_0183</name>
</gene>
<accession>U5N7Y7</accession>
<dbReference type="GO" id="GO:0006744">
    <property type="term" value="P:ubiquinone biosynthetic process"/>
    <property type="evidence" value="ECO:0007669"/>
    <property type="project" value="UniProtKB-UniRule"/>
</dbReference>
<dbReference type="SUPFAM" id="SSF55718">
    <property type="entry name" value="SCP-like"/>
    <property type="match status" value="1"/>
</dbReference>
<evidence type="ECO:0000313" key="3">
    <source>
        <dbReference type="EMBL" id="AGX86314.1"/>
    </source>
</evidence>
<dbReference type="STRING" id="946483.Cenrod_0183"/>
<reference evidence="3 4" key="1">
    <citation type="journal article" date="2013" name="Genome Biol.">
        <title>Genomic analysis reveals key aspects of prokaryotic symbiosis in the phototrophic consortium "Chlorochromatium aggregatum".</title>
        <authorList>
            <person name="Liu Z."/>
            <person name="Muller J."/>
            <person name="Li T."/>
            <person name="Alvey R.M."/>
            <person name="Vogl K."/>
            <person name="Frigaard N.U."/>
            <person name="Rockwell N.C."/>
            <person name="Boyd E.S."/>
            <person name="Tomsho L.P."/>
            <person name="Schuster S.C."/>
            <person name="Henke P."/>
            <person name="Rohde M."/>
            <person name="Overmann J."/>
            <person name="Bryant D.A."/>
        </authorList>
    </citation>
    <scope>NUCLEOTIDE SEQUENCE [LARGE SCALE GENOMIC DNA]</scope>
    <source>
        <strain evidence="3">CR</strain>
    </source>
</reference>
<evidence type="ECO:0000256" key="1">
    <source>
        <dbReference type="HAMAP-Rule" id="MF_02231"/>
    </source>
</evidence>
<dbReference type="UniPathway" id="UPA00232"/>
<dbReference type="InterPro" id="IPR003033">
    <property type="entry name" value="SCP2_sterol-bd_dom"/>
</dbReference>